<keyword evidence="3" id="KW-1185">Reference proteome</keyword>
<dbReference type="InParanoid" id="M1AMS8"/>
<feature type="compositionally biased region" description="Basic residues" evidence="1">
    <location>
        <begin position="49"/>
        <end position="60"/>
    </location>
</feature>
<name>M1AMS8_SOLTU</name>
<dbReference type="EnsemblPlants" id="PGSC0003DMT400026175">
    <property type="protein sequence ID" value="PGSC0003DMT400026175"/>
    <property type="gene ID" value="PGSC0003DMG400010087"/>
</dbReference>
<dbReference type="Gramene" id="PGSC0003DMT400026175">
    <property type="protein sequence ID" value="PGSC0003DMT400026175"/>
    <property type="gene ID" value="PGSC0003DMG400010087"/>
</dbReference>
<dbReference type="HOGENOM" id="CLU_2214659_0_0_1"/>
<organism evidence="2 3">
    <name type="scientific">Solanum tuberosum</name>
    <name type="common">Potato</name>
    <dbReference type="NCBI Taxonomy" id="4113"/>
    <lineage>
        <taxon>Eukaryota</taxon>
        <taxon>Viridiplantae</taxon>
        <taxon>Streptophyta</taxon>
        <taxon>Embryophyta</taxon>
        <taxon>Tracheophyta</taxon>
        <taxon>Spermatophyta</taxon>
        <taxon>Magnoliopsida</taxon>
        <taxon>eudicotyledons</taxon>
        <taxon>Gunneridae</taxon>
        <taxon>Pentapetalae</taxon>
        <taxon>asterids</taxon>
        <taxon>lamiids</taxon>
        <taxon>Solanales</taxon>
        <taxon>Solanaceae</taxon>
        <taxon>Solanoideae</taxon>
        <taxon>Solaneae</taxon>
        <taxon>Solanum</taxon>
    </lineage>
</organism>
<sequence>MPSNTNRVYDNEDLGWAENRSKKLHDPLVMANVSIEKVKNDVPSSSKAKIGKTPKKKGGRKVSSSISRPNLSESKTEAGYVSHDNDDPSKPRRYFTPPDHDALVNLE</sequence>
<evidence type="ECO:0000313" key="2">
    <source>
        <dbReference type="EnsemblPlants" id="PGSC0003DMT400026175"/>
    </source>
</evidence>
<proteinExistence type="predicted"/>
<feature type="region of interest" description="Disordered" evidence="1">
    <location>
        <begin position="1"/>
        <end position="23"/>
    </location>
</feature>
<protein>
    <submittedName>
        <fullName evidence="2">Uncharacterized protein</fullName>
    </submittedName>
</protein>
<dbReference type="Proteomes" id="UP000011115">
    <property type="component" value="Unassembled WGS sequence"/>
</dbReference>
<evidence type="ECO:0000256" key="1">
    <source>
        <dbReference type="SAM" id="MobiDB-lite"/>
    </source>
</evidence>
<feature type="compositionally biased region" description="Polar residues" evidence="1">
    <location>
        <begin position="62"/>
        <end position="73"/>
    </location>
</feature>
<dbReference type="PaxDb" id="4113-PGSC0003DMT400026175"/>
<reference evidence="2" key="2">
    <citation type="submission" date="2015-06" db="UniProtKB">
        <authorList>
            <consortium name="EnsemblPlants"/>
        </authorList>
    </citation>
    <scope>IDENTIFICATION</scope>
    <source>
        <strain evidence="2">DM1-3 516 R44</strain>
    </source>
</reference>
<evidence type="ECO:0000313" key="3">
    <source>
        <dbReference type="Proteomes" id="UP000011115"/>
    </source>
</evidence>
<accession>M1AMS8</accession>
<feature type="region of interest" description="Disordered" evidence="1">
    <location>
        <begin position="38"/>
        <end position="107"/>
    </location>
</feature>
<feature type="compositionally biased region" description="Basic and acidic residues" evidence="1">
    <location>
        <begin position="98"/>
        <end position="107"/>
    </location>
</feature>
<dbReference type="AlphaFoldDB" id="M1AMS8"/>
<reference evidence="3" key="1">
    <citation type="journal article" date="2011" name="Nature">
        <title>Genome sequence and analysis of the tuber crop potato.</title>
        <authorList>
            <consortium name="The Potato Genome Sequencing Consortium"/>
        </authorList>
    </citation>
    <scope>NUCLEOTIDE SEQUENCE [LARGE SCALE GENOMIC DNA]</scope>
    <source>
        <strain evidence="3">cv. DM1-3 516 R44</strain>
    </source>
</reference>